<evidence type="ECO:0000256" key="2">
    <source>
        <dbReference type="ARBA" id="ARBA00005983"/>
    </source>
</evidence>
<dbReference type="Proteomes" id="UP000323521">
    <property type="component" value="Chromosome"/>
</dbReference>
<name>A0A3G1KN74_FORW1</name>
<dbReference type="Gene3D" id="2.60.200.40">
    <property type="match status" value="1"/>
</dbReference>
<dbReference type="EMBL" id="CP017634">
    <property type="protein sequence ID" value="ATW23908.1"/>
    <property type="molecule type" value="Genomic_DNA"/>
</dbReference>
<gene>
    <name evidence="14" type="ORF">DCMF_03045</name>
</gene>
<evidence type="ECO:0000256" key="8">
    <source>
        <dbReference type="ARBA" id="ARBA00022840"/>
    </source>
</evidence>
<keyword evidence="12" id="KW-1208">Phospholipid metabolism</keyword>
<evidence type="ECO:0000313" key="15">
    <source>
        <dbReference type="Proteomes" id="UP000323521"/>
    </source>
</evidence>
<evidence type="ECO:0000313" key="14">
    <source>
        <dbReference type="EMBL" id="ATW23908.1"/>
    </source>
</evidence>
<organism evidence="14 15">
    <name type="scientific">Formimonas warabiya</name>
    <dbReference type="NCBI Taxonomy" id="1761012"/>
    <lineage>
        <taxon>Bacteria</taxon>
        <taxon>Bacillati</taxon>
        <taxon>Bacillota</taxon>
        <taxon>Clostridia</taxon>
        <taxon>Eubacteriales</taxon>
        <taxon>Peptococcaceae</taxon>
        <taxon>Candidatus Formimonas</taxon>
    </lineage>
</organism>
<evidence type="ECO:0000256" key="5">
    <source>
        <dbReference type="ARBA" id="ARBA00022723"/>
    </source>
</evidence>
<proteinExistence type="inferred from homology"/>
<dbReference type="Pfam" id="PF00781">
    <property type="entry name" value="DAGK_cat"/>
    <property type="match status" value="1"/>
</dbReference>
<keyword evidence="5" id="KW-0479">Metal-binding</keyword>
<dbReference type="KEGG" id="fwa:DCMF_03045"/>
<reference evidence="14 15" key="1">
    <citation type="submission" date="2016-10" db="EMBL/GenBank/DDBJ databases">
        <title>Complete Genome Sequence of Peptococcaceae strain DCMF.</title>
        <authorList>
            <person name="Edwards R.J."/>
            <person name="Holland S.I."/>
            <person name="Deshpande N.P."/>
            <person name="Wong Y.K."/>
            <person name="Ertan H."/>
            <person name="Manefield M."/>
            <person name="Russell T.L."/>
            <person name="Lee M.J."/>
        </authorList>
    </citation>
    <scope>NUCLEOTIDE SEQUENCE [LARGE SCALE GENOMIC DNA]</scope>
    <source>
        <strain evidence="14 15">DCMF</strain>
    </source>
</reference>
<keyword evidence="7" id="KW-0418">Kinase</keyword>
<evidence type="ECO:0000256" key="6">
    <source>
        <dbReference type="ARBA" id="ARBA00022741"/>
    </source>
</evidence>
<protein>
    <recommendedName>
        <fullName evidence="13">DAGKc domain-containing protein</fullName>
    </recommendedName>
</protein>
<feature type="domain" description="DAGKc" evidence="13">
    <location>
        <begin position="1"/>
        <end position="135"/>
    </location>
</feature>
<keyword evidence="4" id="KW-0808">Transferase</keyword>
<dbReference type="InterPro" id="IPR016064">
    <property type="entry name" value="NAD/diacylglycerol_kinase_sf"/>
</dbReference>
<evidence type="ECO:0000256" key="12">
    <source>
        <dbReference type="ARBA" id="ARBA00023264"/>
    </source>
</evidence>
<dbReference type="GO" id="GO:0046872">
    <property type="term" value="F:metal ion binding"/>
    <property type="evidence" value="ECO:0007669"/>
    <property type="project" value="UniProtKB-KW"/>
</dbReference>
<keyword evidence="3" id="KW-0444">Lipid biosynthesis</keyword>
<dbReference type="SMART" id="SM00046">
    <property type="entry name" value="DAGKc"/>
    <property type="match status" value="1"/>
</dbReference>
<evidence type="ECO:0000256" key="7">
    <source>
        <dbReference type="ARBA" id="ARBA00022777"/>
    </source>
</evidence>
<dbReference type="AlphaFoldDB" id="A0A3G1KN74"/>
<dbReference type="InterPro" id="IPR017438">
    <property type="entry name" value="ATP-NAD_kinase_N"/>
</dbReference>
<accession>A0A3G1KN74</accession>
<dbReference type="SUPFAM" id="SSF111331">
    <property type="entry name" value="NAD kinase/diacylglycerol kinase-like"/>
    <property type="match status" value="1"/>
</dbReference>
<keyword evidence="6" id="KW-0547">Nucleotide-binding</keyword>
<dbReference type="GO" id="GO:0008654">
    <property type="term" value="P:phospholipid biosynthetic process"/>
    <property type="evidence" value="ECO:0007669"/>
    <property type="project" value="UniProtKB-KW"/>
</dbReference>
<comment type="similarity">
    <text evidence="2">Belongs to the diacylglycerol/lipid kinase family.</text>
</comment>
<dbReference type="InterPro" id="IPR045540">
    <property type="entry name" value="YegS/DAGK_C"/>
</dbReference>
<keyword evidence="9" id="KW-0460">Magnesium</keyword>
<evidence type="ECO:0000256" key="11">
    <source>
        <dbReference type="ARBA" id="ARBA00023209"/>
    </source>
</evidence>
<dbReference type="InterPro" id="IPR001206">
    <property type="entry name" value="Diacylglycerol_kinase_cat_dom"/>
</dbReference>
<evidence type="ECO:0000256" key="4">
    <source>
        <dbReference type="ARBA" id="ARBA00022679"/>
    </source>
</evidence>
<keyword evidence="10" id="KW-0443">Lipid metabolism</keyword>
<dbReference type="GO" id="GO:0005524">
    <property type="term" value="F:ATP binding"/>
    <property type="evidence" value="ECO:0007669"/>
    <property type="project" value="UniProtKB-KW"/>
</dbReference>
<keyword evidence="15" id="KW-1185">Reference proteome</keyword>
<dbReference type="PANTHER" id="PTHR12358:SF106">
    <property type="entry name" value="LIPID KINASE YEGS"/>
    <property type="match status" value="1"/>
</dbReference>
<keyword evidence="11" id="KW-0594">Phospholipid biosynthesis</keyword>
<evidence type="ECO:0000259" key="13">
    <source>
        <dbReference type="PROSITE" id="PS50146"/>
    </source>
</evidence>
<dbReference type="NCBIfam" id="TIGR00147">
    <property type="entry name" value="YegS/Rv2252/BmrU family lipid kinase"/>
    <property type="match status" value="1"/>
</dbReference>
<evidence type="ECO:0000256" key="3">
    <source>
        <dbReference type="ARBA" id="ARBA00022516"/>
    </source>
</evidence>
<dbReference type="PROSITE" id="PS50146">
    <property type="entry name" value="DAGK"/>
    <property type="match status" value="1"/>
</dbReference>
<dbReference type="OrthoDB" id="9786026at2"/>
<sequence>MSKIYFIVNPCAGNGATRRWWLSYLPVLDRTGLNFQWSFTQGPFTAPAIAAQAVDSGYDILVAVGGDGTVHEVVNGIIRNSGFTLTTPALAIWPRGTGCDLGRTLGIRNKKEDLIGLLSGGEAIWVDVGQAEFISNDGEKNLSRYFLNVAEVGLGGETAAKVNETTKVLGGFFSFLWGSLTSICTYRSPYLRMVIDEKHSREGRYTLIACGNGRFFGGGMMICPKAKINDGYFDIVAIEAMGKSNLIYNLPKVYSGRHLEHAKVWHARAKSLLIQSRGRVLVNLDGEQPGIVQAKFTIIPKAIKLLVPKQFPTMFGEV</sequence>
<evidence type="ECO:0000256" key="1">
    <source>
        <dbReference type="ARBA" id="ARBA00001946"/>
    </source>
</evidence>
<comment type="cofactor">
    <cofactor evidence="1">
        <name>Mg(2+)</name>
        <dbReference type="ChEBI" id="CHEBI:18420"/>
    </cofactor>
</comment>
<dbReference type="InterPro" id="IPR005218">
    <property type="entry name" value="Diacylglycerol/lipid_kinase"/>
</dbReference>
<dbReference type="InterPro" id="IPR050187">
    <property type="entry name" value="Lipid_Phosphate_FormReg"/>
</dbReference>
<dbReference type="GO" id="GO:0005886">
    <property type="term" value="C:plasma membrane"/>
    <property type="evidence" value="ECO:0007669"/>
    <property type="project" value="TreeGrafter"/>
</dbReference>
<dbReference type="RefSeq" id="WP_148133075.1">
    <property type="nucleotide sequence ID" value="NZ_CP017634.1"/>
</dbReference>
<dbReference type="GO" id="GO:0016301">
    <property type="term" value="F:kinase activity"/>
    <property type="evidence" value="ECO:0007669"/>
    <property type="project" value="UniProtKB-KW"/>
</dbReference>
<dbReference type="PANTHER" id="PTHR12358">
    <property type="entry name" value="SPHINGOSINE KINASE"/>
    <property type="match status" value="1"/>
</dbReference>
<keyword evidence="8" id="KW-0067">ATP-binding</keyword>
<dbReference type="Gene3D" id="3.40.50.10330">
    <property type="entry name" value="Probable inorganic polyphosphate/atp-NAD kinase, domain 1"/>
    <property type="match status" value="1"/>
</dbReference>
<dbReference type="Pfam" id="PF19279">
    <property type="entry name" value="YegS_C"/>
    <property type="match status" value="1"/>
</dbReference>
<evidence type="ECO:0000256" key="10">
    <source>
        <dbReference type="ARBA" id="ARBA00023098"/>
    </source>
</evidence>
<evidence type="ECO:0000256" key="9">
    <source>
        <dbReference type="ARBA" id="ARBA00022842"/>
    </source>
</evidence>